<evidence type="ECO:0000313" key="2">
    <source>
        <dbReference type="Proteomes" id="UP000492821"/>
    </source>
</evidence>
<keyword evidence="2" id="KW-1185">Reference proteome</keyword>
<reference evidence="2" key="1">
    <citation type="journal article" date="2013" name="Genetics">
        <title>The draft genome and transcriptome of Panagrellus redivivus are shaped by the harsh demands of a free-living lifestyle.</title>
        <authorList>
            <person name="Srinivasan J."/>
            <person name="Dillman A.R."/>
            <person name="Macchietto M.G."/>
            <person name="Heikkinen L."/>
            <person name="Lakso M."/>
            <person name="Fracchia K.M."/>
            <person name="Antoshechkin I."/>
            <person name="Mortazavi A."/>
            <person name="Wong G."/>
            <person name="Sternberg P.W."/>
        </authorList>
    </citation>
    <scope>NUCLEOTIDE SEQUENCE [LARGE SCALE GENOMIC DNA]</scope>
    <source>
        <strain evidence="2">MT8872</strain>
    </source>
</reference>
<evidence type="ECO:0000313" key="3">
    <source>
        <dbReference type="WBParaSite" id="Pan_g20491.t1"/>
    </source>
</evidence>
<name>A0A7E4ZVX5_PANRE</name>
<proteinExistence type="predicted"/>
<dbReference type="Proteomes" id="UP000492821">
    <property type="component" value="Unassembled WGS sequence"/>
</dbReference>
<protein>
    <submittedName>
        <fullName evidence="3">Uncharacterized protein</fullName>
    </submittedName>
</protein>
<feature type="region of interest" description="Disordered" evidence="1">
    <location>
        <begin position="1"/>
        <end position="28"/>
    </location>
</feature>
<dbReference type="WBParaSite" id="Pan_g20491.t1">
    <property type="protein sequence ID" value="Pan_g20491.t1"/>
    <property type="gene ID" value="Pan_g20491"/>
</dbReference>
<evidence type="ECO:0000256" key="1">
    <source>
        <dbReference type="SAM" id="MobiDB-lite"/>
    </source>
</evidence>
<reference evidence="3" key="2">
    <citation type="submission" date="2020-10" db="UniProtKB">
        <authorList>
            <consortium name="WormBaseParasite"/>
        </authorList>
    </citation>
    <scope>IDENTIFICATION</scope>
</reference>
<organism evidence="2 3">
    <name type="scientific">Panagrellus redivivus</name>
    <name type="common">Microworm</name>
    <dbReference type="NCBI Taxonomy" id="6233"/>
    <lineage>
        <taxon>Eukaryota</taxon>
        <taxon>Metazoa</taxon>
        <taxon>Ecdysozoa</taxon>
        <taxon>Nematoda</taxon>
        <taxon>Chromadorea</taxon>
        <taxon>Rhabditida</taxon>
        <taxon>Tylenchina</taxon>
        <taxon>Panagrolaimomorpha</taxon>
        <taxon>Panagrolaimoidea</taxon>
        <taxon>Panagrolaimidae</taxon>
        <taxon>Panagrellus</taxon>
    </lineage>
</organism>
<accession>A0A7E4ZVX5</accession>
<sequence length="94" mass="9754">MPTFRDPVTSRAGRLQPPESGTASGSTLSSSIMAPHCALDHACLSRIPSTGRRAFHVQTGIGSLPNGSILKWAGYQACPGAVLGRPPKTLALSK</sequence>
<dbReference type="AlphaFoldDB" id="A0A7E4ZVX5"/>